<dbReference type="PANTHER" id="PTHR42693">
    <property type="entry name" value="ARYLSULFATASE FAMILY MEMBER"/>
    <property type="match status" value="1"/>
</dbReference>
<dbReference type="Gene3D" id="3.40.720.10">
    <property type="entry name" value="Alkaline Phosphatase, subunit A"/>
    <property type="match status" value="1"/>
</dbReference>
<keyword evidence="3" id="KW-0732">Signal</keyword>
<dbReference type="EC" id="3.1.6.1" evidence="5"/>
<dbReference type="AlphaFoldDB" id="A0A5K7XFR0"/>
<dbReference type="Pfam" id="PF00884">
    <property type="entry name" value="Sulfatase"/>
    <property type="match status" value="1"/>
</dbReference>
<organism evidence="5 6">
    <name type="scientific">Lacipirellula parvula</name>
    <dbReference type="NCBI Taxonomy" id="2650471"/>
    <lineage>
        <taxon>Bacteria</taxon>
        <taxon>Pseudomonadati</taxon>
        <taxon>Planctomycetota</taxon>
        <taxon>Planctomycetia</taxon>
        <taxon>Pirellulales</taxon>
        <taxon>Lacipirellulaceae</taxon>
        <taxon>Lacipirellula</taxon>
    </lineage>
</organism>
<proteinExistence type="inferred from homology"/>
<reference evidence="6" key="1">
    <citation type="submission" date="2019-10" db="EMBL/GenBank/DDBJ databases">
        <title>Lacipirellula parvula gen. nov., sp. nov., representing a lineage of planctomycetes widespread in freshwater anoxic habitats, and description of the family Lacipirellulaceae.</title>
        <authorList>
            <person name="Dedysh S.N."/>
            <person name="Kulichevskaya I.S."/>
            <person name="Beletsky A.V."/>
            <person name="Rakitin A.L."/>
            <person name="Mardanov A.V."/>
            <person name="Ivanova A.A."/>
            <person name="Saltykova V.X."/>
            <person name="Rijpstra W.I.C."/>
            <person name="Sinninghe Damste J.S."/>
            <person name="Ravin N.V."/>
        </authorList>
    </citation>
    <scope>NUCLEOTIDE SEQUENCE [LARGE SCALE GENOMIC DNA]</scope>
    <source>
        <strain evidence="6">PX69</strain>
    </source>
</reference>
<protein>
    <submittedName>
        <fullName evidence="5">Arylsulfatase</fullName>
        <ecNumber evidence="5">3.1.6.1</ecNumber>
    </submittedName>
</protein>
<dbReference type="RefSeq" id="WP_152100989.1">
    <property type="nucleotide sequence ID" value="NZ_AP021861.1"/>
</dbReference>
<dbReference type="Proteomes" id="UP000326837">
    <property type="component" value="Chromosome"/>
</dbReference>
<feature type="compositionally biased region" description="Basic and acidic residues" evidence="2">
    <location>
        <begin position="460"/>
        <end position="469"/>
    </location>
</feature>
<dbReference type="InterPro" id="IPR000917">
    <property type="entry name" value="Sulfatase_N"/>
</dbReference>
<evidence type="ECO:0000313" key="5">
    <source>
        <dbReference type="EMBL" id="BBO35650.1"/>
    </source>
</evidence>
<feature type="region of interest" description="Disordered" evidence="2">
    <location>
        <begin position="460"/>
        <end position="487"/>
    </location>
</feature>
<gene>
    <name evidence="5" type="ORF">PLANPX_5262</name>
</gene>
<feature type="domain" description="Sulfatase N-terminal" evidence="4">
    <location>
        <begin position="29"/>
        <end position="359"/>
    </location>
</feature>
<feature type="compositionally biased region" description="Low complexity" evidence="2">
    <location>
        <begin position="472"/>
        <end position="487"/>
    </location>
</feature>
<dbReference type="KEGG" id="lpav:PLANPX_5262"/>
<dbReference type="GO" id="GO:0004065">
    <property type="term" value="F:arylsulfatase activity"/>
    <property type="evidence" value="ECO:0007669"/>
    <property type="project" value="UniProtKB-EC"/>
</dbReference>
<dbReference type="InterPro" id="IPR017850">
    <property type="entry name" value="Alkaline_phosphatase_core_sf"/>
</dbReference>
<evidence type="ECO:0000256" key="1">
    <source>
        <dbReference type="ARBA" id="ARBA00008779"/>
    </source>
</evidence>
<comment type="similarity">
    <text evidence="1">Belongs to the sulfatase family.</text>
</comment>
<evidence type="ECO:0000313" key="6">
    <source>
        <dbReference type="Proteomes" id="UP000326837"/>
    </source>
</evidence>
<accession>A0A5K7XFR0</accession>
<dbReference type="EMBL" id="AP021861">
    <property type="protein sequence ID" value="BBO35650.1"/>
    <property type="molecule type" value="Genomic_DNA"/>
</dbReference>
<evidence type="ECO:0000259" key="4">
    <source>
        <dbReference type="Pfam" id="PF00884"/>
    </source>
</evidence>
<dbReference type="InterPro" id="IPR050738">
    <property type="entry name" value="Sulfatase"/>
</dbReference>
<keyword evidence="6" id="KW-1185">Reference proteome</keyword>
<dbReference type="SUPFAM" id="SSF53649">
    <property type="entry name" value="Alkaline phosphatase-like"/>
    <property type="match status" value="1"/>
</dbReference>
<dbReference type="PANTHER" id="PTHR42693:SF33">
    <property type="entry name" value="ARYLSULFATASE"/>
    <property type="match status" value="1"/>
</dbReference>
<keyword evidence="5" id="KW-0378">Hydrolase</keyword>
<dbReference type="Gene3D" id="3.30.1120.10">
    <property type="match status" value="1"/>
</dbReference>
<feature type="chain" id="PRO_5024894994" evidence="3">
    <location>
        <begin position="24"/>
        <end position="487"/>
    </location>
</feature>
<name>A0A5K7XFR0_9BACT</name>
<evidence type="ECO:0000256" key="3">
    <source>
        <dbReference type="SAM" id="SignalP"/>
    </source>
</evidence>
<sequence>MRYISALALACVCCLSEIAASQAAEPSRPNIVMVYVDDAGYADFPFFADDHPRTPNIDQLCREGVRFTQFYVNAPICSPSRVAITTGQYPSRWGITTFIASRKENEVRGIPNWLDPAAPTLARSLQSAGYTTGHFGKWHLGGGRDVGDAPLITEYGFDESLTQFEGLGDRLLPLLDDHNGEKLRKLQLGQASAKLGRGKVEWINRSQQTGKYVGRAIEFVEQAEANGKPFYVNVWPDDVHTPLHPPEKVSSDSSKRERYLAVLENMDRQLAPLFDRIRSDDKLKNNTLILVASDNGFEPGAGHGGELRGSKGILYEGGIRAPLVVWGPGLLHQEAIGGENNKTVISSIDVVTSLLTLADASPPAETAFDGEDLSASLLGSEQQMRNGTLCWIRPPSAKKKRNPGRPDLAIRDGQWKLLVKFNGSNPELFDITADPCEQHNLAQQHPELVASLTKKVQRWRRDVEGDGRTKVSAAALSASSSATAATP</sequence>
<feature type="signal peptide" evidence="3">
    <location>
        <begin position="1"/>
        <end position="23"/>
    </location>
</feature>
<evidence type="ECO:0000256" key="2">
    <source>
        <dbReference type="SAM" id="MobiDB-lite"/>
    </source>
</evidence>